<proteinExistence type="predicted"/>
<dbReference type="EMBL" id="RCUX01000005">
    <property type="protein sequence ID" value="RLP75987.1"/>
    <property type="molecule type" value="Genomic_DNA"/>
</dbReference>
<dbReference type="Pfam" id="PF21374">
    <property type="entry name" value="WsaF_N"/>
    <property type="match status" value="1"/>
</dbReference>
<evidence type="ECO:0000313" key="4">
    <source>
        <dbReference type="Proteomes" id="UP000272503"/>
    </source>
</evidence>
<name>A0A3L7A750_9MICO</name>
<evidence type="ECO:0000259" key="1">
    <source>
        <dbReference type="Pfam" id="PF21374"/>
    </source>
</evidence>
<dbReference type="OrthoDB" id="7615426at2"/>
<dbReference type="Proteomes" id="UP000272503">
    <property type="component" value="Unassembled WGS sequence"/>
</dbReference>
<dbReference type="Pfam" id="PF22772">
    <property type="entry name" value="WsaF_C"/>
    <property type="match status" value="1"/>
</dbReference>
<accession>A0A3L7A750</accession>
<dbReference type="AlphaFoldDB" id="A0A3L7A750"/>
<evidence type="ECO:0000313" key="3">
    <source>
        <dbReference type="EMBL" id="RLP75987.1"/>
    </source>
</evidence>
<dbReference type="Gene3D" id="3.40.50.11090">
    <property type="match status" value="1"/>
</dbReference>
<protein>
    <submittedName>
        <fullName evidence="3">Glycosyltransferase family 1 protein</fullName>
    </submittedName>
</protein>
<feature type="domain" description="WsaF N-terminal" evidence="1">
    <location>
        <begin position="155"/>
        <end position="205"/>
    </location>
</feature>
<reference evidence="3 4" key="1">
    <citation type="submission" date="2018-10" db="EMBL/GenBank/DDBJ databases">
        <authorList>
            <person name="Li J."/>
        </authorList>
    </citation>
    <scope>NUCLEOTIDE SEQUENCE [LARGE SCALE GENOMIC DNA]</scope>
    <source>
        <strain evidence="3 4">IF 016277</strain>
    </source>
</reference>
<comment type="caution">
    <text evidence="3">The sequence shown here is derived from an EMBL/GenBank/DDBJ whole genome shotgun (WGS) entry which is preliminary data.</text>
</comment>
<dbReference type="Gene3D" id="3.40.50.2000">
    <property type="entry name" value="Glycogen Phosphorylase B"/>
    <property type="match status" value="1"/>
</dbReference>
<dbReference type="InterPro" id="IPR048510">
    <property type="entry name" value="WsaF_N"/>
</dbReference>
<dbReference type="GO" id="GO:0030247">
    <property type="term" value="F:polysaccharide binding"/>
    <property type="evidence" value="ECO:0007669"/>
    <property type="project" value="InterPro"/>
</dbReference>
<feature type="domain" description="WsaF C-terminal" evidence="2">
    <location>
        <begin position="249"/>
        <end position="372"/>
    </location>
</feature>
<gene>
    <name evidence="3" type="ORF">D9V32_07465</name>
</gene>
<sequence length="414" mass="45870">MAKIFNAVGRSARLIADEGFKTYLGRVFAKASTVLIPQSPASQMLVDLGDAAELDWTLPAPQLENPIVVADGPINIAWIMSPPGRESGGHQNLFRFIDFAEKAGHKCTVYLYTTSDFGPNLRDTKAMLNQSDAYPNVKADIKLYDRKVGVDADTQALFATGWETAYPAYLDKTHARRFYFVQDFEPSFYELGSQAILAENTYRFGFHGITAGGWLSHKLSTEFGMTCDSFDFAVNKDNYSLTNTERRNEVFFYARPVTARRAFELGIMALADFHKLNPDVTINLAGWDVSNWDIPFPHKNLSSLKLSELNTVYNRCAAGLVLSLTNMSLLPLELLSSGVVPVVNDGPNNRMVSDNPYLDYCEPVPGALARRLSDAVNRPDAPEYAKIISASVADVNWEDSGVQFNTALEKAMRG</sequence>
<organism evidence="3 4">
    <name type="scientific">Mycetocola tolaasinivorans</name>
    <dbReference type="NCBI Taxonomy" id="76635"/>
    <lineage>
        <taxon>Bacteria</taxon>
        <taxon>Bacillati</taxon>
        <taxon>Actinomycetota</taxon>
        <taxon>Actinomycetes</taxon>
        <taxon>Micrococcales</taxon>
        <taxon>Microbacteriaceae</taxon>
        <taxon>Mycetocola</taxon>
    </lineage>
</organism>
<dbReference type="GO" id="GO:0016740">
    <property type="term" value="F:transferase activity"/>
    <property type="evidence" value="ECO:0007669"/>
    <property type="project" value="UniProtKB-KW"/>
</dbReference>
<dbReference type="InterPro" id="IPR055050">
    <property type="entry name" value="WsaF_C"/>
</dbReference>
<keyword evidence="3" id="KW-0808">Transferase</keyword>
<evidence type="ECO:0000259" key="2">
    <source>
        <dbReference type="Pfam" id="PF22772"/>
    </source>
</evidence>
<keyword evidence="4" id="KW-1185">Reference proteome</keyword>
<dbReference type="RefSeq" id="WP_121648272.1">
    <property type="nucleotide sequence ID" value="NZ_RCUX01000005.1"/>
</dbReference>